<evidence type="ECO:0000256" key="1">
    <source>
        <dbReference type="SAM" id="MobiDB-lite"/>
    </source>
</evidence>
<feature type="compositionally biased region" description="Pro residues" evidence="1">
    <location>
        <begin position="142"/>
        <end position="151"/>
    </location>
</feature>
<feature type="compositionally biased region" description="Low complexity" evidence="1">
    <location>
        <begin position="109"/>
        <end position="120"/>
    </location>
</feature>
<reference evidence="2 3" key="1">
    <citation type="journal article" date="2015" name="Biotechnol. Biofuels">
        <title>Enhanced degradation of softwood versus hardwood by the white-rot fungus Pycnoporus coccineus.</title>
        <authorList>
            <person name="Couturier M."/>
            <person name="Navarro D."/>
            <person name="Chevret D."/>
            <person name="Henrissat B."/>
            <person name="Piumi F."/>
            <person name="Ruiz-Duenas F.J."/>
            <person name="Martinez A.T."/>
            <person name="Grigoriev I.V."/>
            <person name="Riley R."/>
            <person name="Lipzen A."/>
            <person name="Berrin J.G."/>
            <person name="Master E.R."/>
            <person name="Rosso M.N."/>
        </authorList>
    </citation>
    <scope>NUCLEOTIDE SEQUENCE [LARGE SCALE GENOMIC DNA]</scope>
    <source>
        <strain evidence="2 3">BRFM310</strain>
    </source>
</reference>
<feature type="compositionally biased region" description="Polar residues" evidence="1">
    <location>
        <begin position="301"/>
        <end position="311"/>
    </location>
</feature>
<feature type="compositionally biased region" description="Low complexity" evidence="1">
    <location>
        <begin position="493"/>
        <end position="503"/>
    </location>
</feature>
<feature type="compositionally biased region" description="Low complexity" evidence="1">
    <location>
        <begin position="314"/>
        <end position="337"/>
    </location>
</feature>
<dbReference type="STRING" id="1353009.A0A1Y2J5Q2"/>
<keyword evidence="3" id="KW-1185">Reference proteome</keyword>
<feature type="compositionally biased region" description="Pro residues" evidence="1">
    <location>
        <begin position="578"/>
        <end position="595"/>
    </location>
</feature>
<protein>
    <submittedName>
        <fullName evidence="2">Uncharacterized protein</fullName>
    </submittedName>
</protein>
<feature type="region of interest" description="Disordered" evidence="1">
    <location>
        <begin position="463"/>
        <end position="517"/>
    </location>
</feature>
<dbReference type="Proteomes" id="UP000193067">
    <property type="component" value="Unassembled WGS sequence"/>
</dbReference>
<evidence type="ECO:0000313" key="3">
    <source>
        <dbReference type="Proteomes" id="UP000193067"/>
    </source>
</evidence>
<dbReference type="OrthoDB" id="3071736at2759"/>
<proteinExistence type="predicted"/>
<gene>
    <name evidence="2" type="ORF">PYCCODRAFT_1463091</name>
</gene>
<feature type="compositionally biased region" description="Low complexity" evidence="1">
    <location>
        <begin position="367"/>
        <end position="381"/>
    </location>
</feature>
<name>A0A1Y2J5Q2_TRAC3</name>
<organism evidence="2 3">
    <name type="scientific">Trametes coccinea (strain BRFM310)</name>
    <name type="common">Pycnoporus coccineus</name>
    <dbReference type="NCBI Taxonomy" id="1353009"/>
    <lineage>
        <taxon>Eukaryota</taxon>
        <taxon>Fungi</taxon>
        <taxon>Dikarya</taxon>
        <taxon>Basidiomycota</taxon>
        <taxon>Agaricomycotina</taxon>
        <taxon>Agaricomycetes</taxon>
        <taxon>Polyporales</taxon>
        <taxon>Polyporaceae</taxon>
        <taxon>Trametes</taxon>
    </lineage>
</organism>
<feature type="compositionally biased region" description="Low complexity" evidence="1">
    <location>
        <begin position="183"/>
        <end position="194"/>
    </location>
</feature>
<feature type="region of interest" description="Disordered" evidence="1">
    <location>
        <begin position="241"/>
        <end position="381"/>
    </location>
</feature>
<dbReference type="AlphaFoldDB" id="A0A1Y2J5Q2"/>
<feature type="region of interest" description="Disordered" evidence="1">
    <location>
        <begin position="393"/>
        <end position="449"/>
    </location>
</feature>
<feature type="compositionally biased region" description="Low complexity" evidence="1">
    <location>
        <begin position="399"/>
        <end position="412"/>
    </location>
</feature>
<evidence type="ECO:0000313" key="2">
    <source>
        <dbReference type="EMBL" id="OSD07781.1"/>
    </source>
</evidence>
<dbReference type="EMBL" id="KZ084087">
    <property type="protein sequence ID" value="OSD07781.1"/>
    <property type="molecule type" value="Genomic_DNA"/>
</dbReference>
<accession>A0A1Y2J5Q2</accession>
<feature type="compositionally biased region" description="Polar residues" evidence="1">
    <location>
        <begin position="465"/>
        <end position="478"/>
    </location>
</feature>
<sequence length="726" mass="78708">MQDHISHRAMAASRRETDANHELLQQLGYADRYFDEDHDIASLSEKLALLDQETDRWVQSEYEWALEEAADSAVSIPDLFDVEEEDEESCLPSIYDPTFFTNRQPCALSTTRTRSQSLTQPPRSDYDKPLPSVPPLRLRPRPSLPLVPPSTPATSHFSSPVSSQPASPRSVLTEKLTPPPSPRLSSRLSSSPKTRPFPRPHAASVSGALPARPLAQRHATYPSISSTMSLLEERETDAEKRAAVYVSSEDPTLQQQQPAAPRLAGRGRSSSATVTRTSDENCGPFSIGSSPRRKQRPTLPALSTSHSTPQLRTLAELASIPSPSLAPPSHSVLLPSPMSDTTLTPDSEEVSPGEAITWSPSDDDDWASPAGAEGAESGTALASRWSLDSVASRPRIRQAVVPVPDVSSSPASKTKKRDRLLSLISGRARAGSVGKPNPPPNTPRGSSDVLVLDIRRSESREAYNAMQTSSFSSATRPSFNLPAVPPKIQLTPSVSSSSGSSASTLATPIEPMQPSPLPDMDPFAAGASSCLYEETLVFAENPHLTPESPLLAPTDPKAPPSPPRESLTLQIPDRPATPGSPPPQPTLPLPSPSTPSPSFLVPTPRSQSFFASLKSRQKRRRKKLVISGAPLELHASRASSSLQAQAPSEAAEQLQQQRALERSRRVQNVVKWCESFGPVRKIDTRDDGSLHVYWKDWEVADMVCRIQAQVVIKDVGRVNLAWSYIS</sequence>
<feature type="region of interest" description="Disordered" evidence="1">
    <location>
        <begin position="544"/>
        <end position="602"/>
    </location>
</feature>
<feature type="compositionally biased region" description="Polar residues" evidence="1">
    <location>
        <begin position="152"/>
        <end position="167"/>
    </location>
</feature>
<feature type="region of interest" description="Disordered" evidence="1">
    <location>
        <begin position="109"/>
        <end position="214"/>
    </location>
</feature>